<dbReference type="GO" id="GO:0046872">
    <property type="term" value="F:metal ion binding"/>
    <property type="evidence" value="ECO:0007669"/>
    <property type="project" value="UniProtKB-KW"/>
</dbReference>
<comment type="cofactor">
    <cofactor evidence="1">
        <name>Mn(2+)</name>
        <dbReference type="ChEBI" id="CHEBI:29035"/>
    </cofactor>
</comment>
<feature type="binding site" evidence="7">
    <location>
        <position position="137"/>
    </location>
    <ligand>
        <name>Zn(2+)</name>
        <dbReference type="ChEBI" id="CHEBI:29105"/>
        <label>2</label>
    </ligand>
</feature>
<dbReference type="PIRSF" id="PIRSF001235">
    <property type="entry name" value="Amidase_carbamoylase"/>
    <property type="match status" value="1"/>
</dbReference>
<comment type="cofactor">
    <cofactor evidence="7">
        <name>Zn(2+)</name>
        <dbReference type="ChEBI" id="CHEBI:29105"/>
    </cofactor>
    <text evidence="7">Binds 2 Zn(2+) ions per subunit.</text>
</comment>
<feature type="binding site" evidence="7">
    <location>
        <position position="204"/>
    </location>
    <ligand>
        <name>Zn(2+)</name>
        <dbReference type="ChEBI" id="CHEBI:29105"/>
        <label>1</label>
    </ligand>
</feature>
<dbReference type="AlphaFoldDB" id="A0A1D7U954"/>
<keyword evidence="6" id="KW-0464">Manganese</keyword>
<evidence type="ECO:0000256" key="1">
    <source>
        <dbReference type="ARBA" id="ARBA00001936"/>
    </source>
</evidence>
<dbReference type="PANTHER" id="PTHR32494">
    <property type="entry name" value="ALLANTOATE DEIMINASE-RELATED"/>
    <property type="match status" value="1"/>
</dbReference>
<keyword evidence="4 7" id="KW-0479">Metal-binding</keyword>
<evidence type="ECO:0000256" key="4">
    <source>
        <dbReference type="ARBA" id="ARBA00022723"/>
    </source>
</evidence>
<dbReference type="NCBIfam" id="TIGR01879">
    <property type="entry name" value="hydantase"/>
    <property type="match status" value="1"/>
</dbReference>
<dbReference type="SUPFAM" id="SSF55031">
    <property type="entry name" value="Bacterial exopeptidase dimerisation domain"/>
    <property type="match status" value="1"/>
</dbReference>
<evidence type="ECO:0000256" key="6">
    <source>
        <dbReference type="ARBA" id="ARBA00023211"/>
    </source>
</evidence>
<dbReference type="InterPro" id="IPR010158">
    <property type="entry name" value="Amidase_Cbmase"/>
</dbReference>
<evidence type="ECO:0000256" key="7">
    <source>
        <dbReference type="PIRSR" id="PIRSR001235-1"/>
    </source>
</evidence>
<keyword evidence="9" id="KW-1185">Reference proteome</keyword>
<dbReference type="InterPro" id="IPR002933">
    <property type="entry name" value="Peptidase_M20"/>
</dbReference>
<keyword evidence="7" id="KW-0862">Zinc</keyword>
<evidence type="ECO:0000256" key="2">
    <source>
        <dbReference type="ARBA" id="ARBA00006153"/>
    </source>
</evidence>
<dbReference type="Gene3D" id="3.30.70.360">
    <property type="match status" value="1"/>
</dbReference>
<evidence type="ECO:0000256" key="3">
    <source>
        <dbReference type="ARBA" id="ARBA00011738"/>
    </source>
</evidence>
<feature type="binding site" evidence="7">
    <location>
        <position position="102"/>
    </location>
    <ligand>
        <name>Zn(2+)</name>
        <dbReference type="ChEBI" id="CHEBI:29105"/>
        <label>2</label>
    </ligand>
</feature>
<dbReference type="GO" id="GO:0016813">
    <property type="term" value="F:hydrolase activity, acting on carbon-nitrogen (but not peptide) bonds, in linear amidines"/>
    <property type="evidence" value="ECO:0007669"/>
    <property type="project" value="InterPro"/>
</dbReference>
<keyword evidence="5 8" id="KW-0378">Hydrolase</keyword>
<feature type="binding site" evidence="7">
    <location>
        <position position="401"/>
    </location>
    <ligand>
        <name>Zn(2+)</name>
        <dbReference type="ChEBI" id="CHEBI:29105"/>
        <label>2</label>
    </ligand>
</feature>
<dbReference type="Gene3D" id="3.40.630.10">
    <property type="entry name" value="Zn peptidases"/>
    <property type="match status" value="1"/>
</dbReference>
<dbReference type="RefSeq" id="WP_069693053.1">
    <property type="nucleotide sequence ID" value="NZ_CP017147.1"/>
</dbReference>
<dbReference type="OrthoDB" id="9808195at2"/>
<proteinExistence type="inferred from homology"/>
<feature type="binding site" evidence="7">
    <location>
        <position position="91"/>
    </location>
    <ligand>
        <name>Zn(2+)</name>
        <dbReference type="ChEBI" id="CHEBI:29105"/>
        <label>1</label>
    </ligand>
</feature>
<comment type="similarity">
    <text evidence="2">Belongs to the peptidase M20 family.</text>
</comment>
<evidence type="ECO:0000313" key="9">
    <source>
        <dbReference type="Proteomes" id="UP000094969"/>
    </source>
</evidence>
<protein>
    <submittedName>
        <fullName evidence="8">Allantoate amidohydrolase</fullName>
    </submittedName>
</protein>
<dbReference type="PANTHER" id="PTHR32494:SF19">
    <property type="entry name" value="ALLANTOATE DEIMINASE-RELATED"/>
    <property type="match status" value="1"/>
</dbReference>
<organism evidence="8 9">
    <name type="scientific">Bosea vaviloviae</name>
    <dbReference type="NCBI Taxonomy" id="1526658"/>
    <lineage>
        <taxon>Bacteria</taxon>
        <taxon>Pseudomonadati</taxon>
        <taxon>Pseudomonadota</taxon>
        <taxon>Alphaproteobacteria</taxon>
        <taxon>Hyphomicrobiales</taxon>
        <taxon>Boseaceae</taxon>
        <taxon>Bosea</taxon>
    </lineage>
</organism>
<comment type="subunit">
    <text evidence="3">Homodimer.</text>
</comment>
<evidence type="ECO:0000256" key="5">
    <source>
        <dbReference type="ARBA" id="ARBA00022801"/>
    </source>
</evidence>
<dbReference type="InterPro" id="IPR036264">
    <property type="entry name" value="Bact_exopeptidase_dim_dom"/>
</dbReference>
<dbReference type="STRING" id="1526658.BHK69_28490"/>
<feature type="binding site" evidence="7">
    <location>
        <position position="102"/>
    </location>
    <ligand>
        <name>Zn(2+)</name>
        <dbReference type="ChEBI" id="CHEBI:29105"/>
        <label>1</label>
    </ligand>
</feature>
<dbReference type="Proteomes" id="UP000094969">
    <property type="component" value="Chromosome"/>
</dbReference>
<name>A0A1D7U954_9HYPH</name>
<accession>A0A1D7U954</accession>
<evidence type="ECO:0000313" key="8">
    <source>
        <dbReference type="EMBL" id="AOO83859.1"/>
    </source>
</evidence>
<reference evidence="8 9" key="1">
    <citation type="journal article" date="2015" name="Antonie Van Leeuwenhoek">
        <title>Bosea vaviloviae sp. nov., a new species of slow-growing rhizobia isolated from nodules of the relict species Vavilovia formosa (Stev.) Fed.</title>
        <authorList>
            <person name="Safronova V.I."/>
            <person name="Kuznetsova I.G."/>
            <person name="Sazanova A.L."/>
            <person name="Kimeklis A.K."/>
            <person name="Belimov A.A."/>
            <person name="Andronov E.E."/>
            <person name="Pinaev A.G."/>
            <person name="Chizhevskaya E.P."/>
            <person name="Pukhaev A.R."/>
            <person name="Popov K.P."/>
            <person name="Willems A."/>
            <person name="Tikhonovich I.A."/>
        </authorList>
    </citation>
    <scope>NUCLEOTIDE SEQUENCE [LARGE SCALE GENOMIC DNA]</scope>
    <source>
        <strain evidence="8 9">Vaf18</strain>
    </source>
</reference>
<gene>
    <name evidence="8" type="ORF">BHK69_28490</name>
</gene>
<dbReference type="EMBL" id="CP017147">
    <property type="protein sequence ID" value="AOO83859.1"/>
    <property type="molecule type" value="Genomic_DNA"/>
</dbReference>
<sequence>MKPISPEAIRTAIAAQRPVVESLFDRLAEGSRAEPGIMRDTYGAGENFAHELIAKHGANEGLQIHRDAAANTYLTWPGSEQGAPCILLGSHLDSVPHGGNFDGAAGVVAGLTVIAALKALGLRPRCDITVMGVRAEESVWFEVSYIGSRSALGTLPNGALEAKRIDTGRDLASHIAACGGDVEALRQGRRELDPATIRAFLEVHIEQAPSLVEAGLPLAICSGIPGNFRYPNARIDGRHDHVGTPRRFRRDAAMAGAELAMALDRLWAEQDAAGIPLAITFGRFHTDPAMHGLTTVPGAFDFSLDVRAYDPAVLSLLEARMLAIISEIEARRHVSFALGPRASASVGMVDPAIAAQLQAAAQSLGLPGTMMGSPASHDAAAFAAAGVPVGMIFVRNENGSHNPHEEMEIDDFLDACALLTSWVADQAA</sequence>
<dbReference type="KEGG" id="bvv:BHK69_28490"/>
<dbReference type="SUPFAM" id="SSF53187">
    <property type="entry name" value="Zn-dependent exopeptidases"/>
    <property type="match status" value="1"/>
</dbReference>
<dbReference type="Pfam" id="PF01546">
    <property type="entry name" value="Peptidase_M20"/>
    <property type="match status" value="1"/>
</dbReference>